<dbReference type="InterPro" id="IPR011049">
    <property type="entry name" value="Serralysin-like_metalloprot_C"/>
</dbReference>
<evidence type="ECO:0000313" key="6">
    <source>
        <dbReference type="Proteomes" id="UP000006772"/>
    </source>
</evidence>
<name>A0AAI9N393_9BURK</name>
<accession>A0AAI9N393</accession>
<dbReference type="InterPro" id="IPR050557">
    <property type="entry name" value="RTX_toxin/Mannuronan_C5-epim"/>
</dbReference>
<keyword evidence="2" id="KW-0964">Secreted</keyword>
<dbReference type="Gene3D" id="2.150.10.10">
    <property type="entry name" value="Serralysin-like metalloprotease, C-terminal"/>
    <property type="match status" value="2"/>
</dbReference>
<comment type="subcellular location">
    <subcellularLocation>
        <location evidence="1">Secreted</location>
    </subcellularLocation>
</comment>
<evidence type="ECO:0000313" key="5">
    <source>
        <dbReference type="EMBL" id="EOA04221.1"/>
    </source>
</evidence>
<dbReference type="EMBL" id="AEEC02000017">
    <property type="protein sequence ID" value="EOA04221.1"/>
    <property type="molecule type" value="Genomic_DNA"/>
</dbReference>
<dbReference type="GO" id="GO:0005576">
    <property type="term" value="C:extracellular region"/>
    <property type="evidence" value="ECO:0007669"/>
    <property type="project" value="UniProtKB-SubCell"/>
</dbReference>
<evidence type="ECO:0000259" key="4">
    <source>
        <dbReference type="Pfam" id="PF06594"/>
    </source>
</evidence>
<dbReference type="PRINTS" id="PR00313">
    <property type="entry name" value="CABNDNGRPT"/>
</dbReference>
<dbReference type="Pfam" id="PF06594">
    <property type="entry name" value="HCBP_related"/>
    <property type="match status" value="3"/>
</dbReference>
<protein>
    <submittedName>
        <fullName evidence="5">Calcium binding hemolysin protein (Modular protein)</fullName>
    </submittedName>
</protein>
<dbReference type="GO" id="GO:0005509">
    <property type="term" value="F:calcium ion binding"/>
    <property type="evidence" value="ECO:0007669"/>
    <property type="project" value="InterPro"/>
</dbReference>
<dbReference type="PROSITE" id="PS00330">
    <property type="entry name" value="HEMOLYSIN_CALCIUM"/>
    <property type="match status" value="4"/>
</dbReference>
<gene>
    <name evidence="5" type="ORF">HFRIS_013089</name>
</gene>
<comment type="caution">
    <text evidence="5">The sequence shown here is derived from an EMBL/GenBank/DDBJ whole genome shotgun (WGS) entry which is preliminary data.</text>
</comment>
<dbReference type="PANTHER" id="PTHR38340">
    <property type="entry name" value="S-LAYER PROTEIN"/>
    <property type="match status" value="1"/>
</dbReference>
<proteinExistence type="predicted"/>
<sequence length="456" mass="48276">ETINDYDNNVGNIDTLRLGKGIKAADTVLARSGNHLTLTWGTDAITVENYFLEAHYQIETILFDDGTTWAYSDLASHLTQTGTSENENWTGFFDQSNRMVGLAGNDALHGGQLADTIDGGDGNDGLSGNGGDDTLIGGNGNDWLSGDNGNDTLIGGNGDDWIHGGHGNDTYLFNRGDGVDIINDCDYTAGNIDTIRLGKGIKAADTVLTRSGDHLTLTWGTDAITIEYYFSSANYHIEKIAFDGGTTWSYSSLASRLTQTGTAENENWTGFADQSNRMFGLAGNDFLYGGQIADTIDGGDGNDNLYGYAGNDTLFGGNGSDALIGGDGADTLSGGKGNDYLSAGAGNDIYVFNLGDGVDTISNDDYNLANIDTLKFGAGITSKRLSFSHVANNLEISVSGTGDKTIIENWYLGSAYQIERISTADNVTILNTDLERLIQPVSGIRTLSFSTAVLAA</sequence>
<evidence type="ECO:0000256" key="1">
    <source>
        <dbReference type="ARBA" id="ARBA00004613"/>
    </source>
</evidence>
<organism evidence="5 6">
    <name type="scientific">Herbaspirillum frisingense GSF30</name>
    <dbReference type="NCBI Taxonomy" id="864073"/>
    <lineage>
        <taxon>Bacteria</taxon>
        <taxon>Pseudomonadati</taxon>
        <taxon>Pseudomonadota</taxon>
        <taxon>Betaproteobacteria</taxon>
        <taxon>Burkholderiales</taxon>
        <taxon>Oxalobacteraceae</taxon>
        <taxon>Herbaspirillum</taxon>
    </lineage>
</organism>
<feature type="domain" description="Haemolysin-type calcium binding-related" evidence="4">
    <location>
        <begin position="41"/>
        <end position="72"/>
    </location>
</feature>
<dbReference type="PANTHER" id="PTHR38340:SF1">
    <property type="entry name" value="S-LAYER PROTEIN"/>
    <property type="match status" value="1"/>
</dbReference>
<dbReference type="InterPro" id="IPR001343">
    <property type="entry name" value="Hemolysn_Ca-bd"/>
</dbReference>
<dbReference type="InterPro" id="IPR010566">
    <property type="entry name" value="Haemolys_ca-bd"/>
</dbReference>
<dbReference type="InterPro" id="IPR018511">
    <property type="entry name" value="Hemolysin-typ_Ca-bd_CS"/>
</dbReference>
<dbReference type="SUPFAM" id="SSF51120">
    <property type="entry name" value="beta-Roll"/>
    <property type="match status" value="2"/>
</dbReference>
<evidence type="ECO:0000256" key="2">
    <source>
        <dbReference type="ARBA" id="ARBA00022525"/>
    </source>
</evidence>
<dbReference type="Pfam" id="PF00353">
    <property type="entry name" value="HemolysinCabind"/>
    <property type="match status" value="4"/>
</dbReference>
<feature type="domain" description="Haemolysin-type calcium binding-related" evidence="4">
    <location>
        <begin position="393"/>
        <end position="429"/>
    </location>
</feature>
<feature type="non-terminal residue" evidence="5">
    <location>
        <position position="1"/>
    </location>
</feature>
<evidence type="ECO:0000256" key="3">
    <source>
        <dbReference type="ARBA" id="ARBA00022837"/>
    </source>
</evidence>
<dbReference type="AlphaFoldDB" id="A0AAI9N393"/>
<feature type="domain" description="Haemolysin-type calcium binding-related" evidence="4">
    <location>
        <begin position="220"/>
        <end position="250"/>
    </location>
</feature>
<dbReference type="RefSeq" id="WP_006463835.1">
    <property type="nucleotide sequence ID" value="NZ_AEEC02000017.1"/>
</dbReference>
<keyword evidence="3" id="KW-0106">Calcium</keyword>
<reference evidence="5 6" key="1">
    <citation type="journal article" date="2013" name="Front. Microbiol.">
        <title>The genome of the endophytic bacterium H. frisingense GSF30(T) identifies diverse strategies in the Herbaspirillum genus to interact with plants.</title>
        <authorList>
            <person name="Straub D."/>
            <person name="Rothballer M."/>
            <person name="Hartmann A."/>
            <person name="Ludewig U."/>
        </authorList>
    </citation>
    <scope>NUCLEOTIDE SEQUENCE [LARGE SCALE GENOMIC DNA]</scope>
    <source>
        <strain evidence="5 6">GSF30</strain>
    </source>
</reference>
<dbReference type="Proteomes" id="UP000006772">
    <property type="component" value="Unassembled WGS sequence"/>
</dbReference>